<evidence type="ECO:0000313" key="1">
    <source>
        <dbReference type="EMBL" id="JAA83211.1"/>
    </source>
</evidence>
<dbReference type="AlphaFoldDB" id="S4NWS5"/>
<feature type="non-terminal residue" evidence="1">
    <location>
        <position position="1"/>
    </location>
</feature>
<protein>
    <submittedName>
        <fullName evidence="1">Uncharacterized protein</fullName>
    </submittedName>
</protein>
<accession>S4NWS5</accession>
<proteinExistence type="predicted"/>
<feature type="non-terminal residue" evidence="1">
    <location>
        <position position="67"/>
    </location>
</feature>
<sequence>VQLAKFGIVDSDLCECGEVGDLNHIFLSCSKYNRDSFYQGLIKLNIPLPTSVDILLSINEPCIYKLL</sequence>
<reference evidence="1" key="2">
    <citation type="submission" date="2013-05" db="EMBL/GenBank/DDBJ databases">
        <authorList>
            <person name="Carter J.-M."/>
            <person name="Baker S.C."/>
            <person name="Pink R."/>
            <person name="Carter D.R.F."/>
            <person name="Collins A."/>
            <person name="Tomlin J."/>
            <person name="Gibbs M."/>
            <person name="Breuker C.J."/>
        </authorList>
    </citation>
    <scope>NUCLEOTIDE SEQUENCE</scope>
    <source>
        <tissue evidence="1">Ovary</tissue>
    </source>
</reference>
<dbReference type="EMBL" id="GAIX01009349">
    <property type="protein sequence ID" value="JAA83211.1"/>
    <property type="molecule type" value="Transcribed_RNA"/>
</dbReference>
<reference evidence="1" key="1">
    <citation type="journal article" date="2013" name="BMC Genomics">
        <title>Unscrambling butterfly oogenesis.</title>
        <authorList>
            <person name="Carter J.M."/>
            <person name="Baker S.C."/>
            <person name="Pink R."/>
            <person name="Carter D.R."/>
            <person name="Collins A."/>
            <person name="Tomlin J."/>
            <person name="Gibbs M."/>
            <person name="Breuker C.J."/>
        </authorList>
    </citation>
    <scope>NUCLEOTIDE SEQUENCE</scope>
    <source>
        <tissue evidence="1">Ovary</tissue>
    </source>
</reference>
<name>S4NWS5_9NEOP</name>
<organism evidence="1">
    <name type="scientific">Pararge aegeria</name>
    <name type="common">speckled wood butterfly</name>
    <dbReference type="NCBI Taxonomy" id="116150"/>
    <lineage>
        <taxon>Eukaryota</taxon>
        <taxon>Metazoa</taxon>
        <taxon>Ecdysozoa</taxon>
        <taxon>Arthropoda</taxon>
        <taxon>Hexapoda</taxon>
        <taxon>Insecta</taxon>
        <taxon>Pterygota</taxon>
        <taxon>Neoptera</taxon>
        <taxon>Endopterygota</taxon>
        <taxon>Lepidoptera</taxon>
        <taxon>Glossata</taxon>
        <taxon>Ditrysia</taxon>
        <taxon>Papilionoidea</taxon>
        <taxon>Nymphalidae</taxon>
        <taxon>Satyrinae</taxon>
        <taxon>Satyrini</taxon>
        <taxon>Parargina</taxon>
        <taxon>Pararge</taxon>
    </lineage>
</organism>